<dbReference type="GO" id="GO:0003700">
    <property type="term" value="F:DNA-binding transcription factor activity"/>
    <property type="evidence" value="ECO:0007669"/>
    <property type="project" value="InterPro"/>
</dbReference>
<proteinExistence type="predicted"/>
<dbReference type="SUPFAM" id="SSF46785">
    <property type="entry name" value="Winged helix' DNA-binding domain"/>
    <property type="match status" value="1"/>
</dbReference>
<dbReference type="InterPro" id="IPR036388">
    <property type="entry name" value="WH-like_DNA-bd_sf"/>
</dbReference>
<feature type="domain" description="HTH marR-type" evidence="1">
    <location>
        <begin position="15"/>
        <end position="147"/>
    </location>
</feature>
<sequence>MEKNPMSHDADYELCNQIGYLLRRAYQRHTIIFQREIPDDRLTSAQFATMVTVHRLKEAPLVQISAATGIDHATLRDIVMRLRKRGLLSIVQDRNDRRQRIVSLTAEGLALVESTIPSAADVTARTLAPLDECERIAALHILRKLAFFED</sequence>
<dbReference type="InterPro" id="IPR039422">
    <property type="entry name" value="MarR/SlyA-like"/>
</dbReference>
<dbReference type="InterPro" id="IPR036390">
    <property type="entry name" value="WH_DNA-bd_sf"/>
</dbReference>
<reference evidence="2 3" key="1">
    <citation type="journal article" date="2015" name="Appl. Microbiol. Biotechnol.">
        <title>The consequence of an additional NADH dehydrogenase paralog on the growth of Gluconobacter oxydans DSM3504.</title>
        <authorList>
            <person name="Kostner D."/>
            <person name="Luchterhand B."/>
            <person name="Junker A."/>
            <person name="Volland S."/>
            <person name="Daniel R."/>
            <person name="Buchs J."/>
            <person name="Liebl W."/>
            <person name="Ehrenreich A."/>
        </authorList>
    </citation>
    <scope>NUCLEOTIDE SEQUENCE [LARGE SCALE GENOMIC DNA]</scope>
    <source>
        <strain evidence="2">DSM 3504</strain>
    </source>
</reference>
<protein>
    <submittedName>
        <fullName evidence="2">MarR family transcriptional regulator</fullName>
    </submittedName>
</protein>
<organism evidence="2 3">
    <name type="scientific">Gluconobacter oxydans DSM 3504</name>
    <dbReference type="NCBI Taxonomy" id="1288313"/>
    <lineage>
        <taxon>Bacteria</taxon>
        <taxon>Pseudomonadati</taxon>
        <taxon>Pseudomonadota</taxon>
        <taxon>Alphaproteobacteria</taxon>
        <taxon>Acetobacterales</taxon>
        <taxon>Acetobacteraceae</taxon>
        <taxon>Gluconobacter</taxon>
    </lineage>
</organism>
<gene>
    <name evidence="2" type="ORF">GLS_c14180</name>
</gene>
<dbReference type="EMBL" id="CP004373">
    <property type="protein sequence ID" value="AHK71306.1"/>
    <property type="molecule type" value="Genomic_DNA"/>
</dbReference>
<evidence type="ECO:0000259" key="1">
    <source>
        <dbReference type="PROSITE" id="PS50995"/>
    </source>
</evidence>
<dbReference type="HOGENOM" id="CLU_083287_4_0_5"/>
<dbReference type="PANTHER" id="PTHR33164:SF95">
    <property type="entry name" value="TRANSCRIPTIONAL REGULATOR"/>
    <property type="match status" value="1"/>
</dbReference>
<evidence type="ECO:0000313" key="3">
    <source>
        <dbReference type="Proteomes" id="UP000031656"/>
    </source>
</evidence>
<dbReference type="PROSITE" id="PS50995">
    <property type="entry name" value="HTH_MARR_2"/>
    <property type="match status" value="1"/>
</dbReference>
<dbReference type="Proteomes" id="UP000031656">
    <property type="component" value="Chromosome"/>
</dbReference>
<dbReference type="AlphaFoldDB" id="A0A067Z2P8"/>
<dbReference type="Pfam" id="PF01047">
    <property type="entry name" value="MarR"/>
    <property type="match status" value="1"/>
</dbReference>
<evidence type="ECO:0000313" key="2">
    <source>
        <dbReference type="EMBL" id="AHK71306.1"/>
    </source>
</evidence>
<dbReference type="Gene3D" id="1.10.10.10">
    <property type="entry name" value="Winged helix-like DNA-binding domain superfamily/Winged helix DNA-binding domain"/>
    <property type="match status" value="1"/>
</dbReference>
<accession>A0A067Z2P8</accession>
<name>A0A067Z2P8_GLUOY</name>
<dbReference type="KEGG" id="goy:GLS_c14180"/>
<dbReference type="SMART" id="SM00347">
    <property type="entry name" value="HTH_MARR"/>
    <property type="match status" value="1"/>
</dbReference>
<dbReference type="InterPro" id="IPR000835">
    <property type="entry name" value="HTH_MarR-typ"/>
</dbReference>
<dbReference type="GO" id="GO:0006950">
    <property type="term" value="P:response to stress"/>
    <property type="evidence" value="ECO:0007669"/>
    <property type="project" value="TreeGrafter"/>
</dbReference>
<dbReference type="PANTHER" id="PTHR33164">
    <property type="entry name" value="TRANSCRIPTIONAL REGULATOR, MARR FAMILY"/>
    <property type="match status" value="1"/>
</dbReference>